<evidence type="ECO:0000313" key="2">
    <source>
        <dbReference type="Proteomes" id="UP000015351"/>
    </source>
</evidence>
<protein>
    <submittedName>
        <fullName evidence="1">Uncharacterized protein</fullName>
    </submittedName>
</protein>
<comment type="caution">
    <text evidence="1">The sequence shown here is derived from an EMBL/GenBank/DDBJ whole genome shotgun (WGS) entry which is preliminary data.</text>
</comment>
<evidence type="ECO:0000313" key="1">
    <source>
        <dbReference type="EMBL" id="EPX81592.1"/>
    </source>
</evidence>
<gene>
    <name evidence="1" type="ORF">thalar_00147</name>
</gene>
<dbReference type="Proteomes" id="UP000015351">
    <property type="component" value="Unassembled WGS sequence"/>
</dbReference>
<accession>S9QPP4</accession>
<organism evidence="1 2">
    <name type="scientific">Litoreibacter arenae DSM 19593</name>
    <dbReference type="NCBI Taxonomy" id="1123360"/>
    <lineage>
        <taxon>Bacteria</taxon>
        <taxon>Pseudomonadati</taxon>
        <taxon>Pseudomonadota</taxon>
        <taxon>Alphaproteobacteria</taxon>
        <taxon>Rhodobacterales</taxon>
        <taxon>Roseobacteraceae</taxon>
        <taxon>Litoreibacter</taxon>
    </lineage>
</organism>
<dbReference type="EMBL" id="AONI01000005">
    <property type="protein sequence ID" value="EPX81592.1"/>
    <property type="molecule type" value="Genomic_DNA"/>
</dbReference>
<sequence>MATSGDLVSKTIEICSQPTADLSKKLTELRGVGWGGLSGDLRPIAETFANAAYLTELKTGLTVSATIRPDYSWYVSKELEILDQLATYADAATPYFGYLTVSEPLPAALNVKWDGPFLLTCILAWNADISVTSIGAAEHNFSRRWKNNNPKLMQVDLRVWKRDTFGTHVDLDLRSALDQSLMPYQIVPDAKTSVLVISTSTTQVPK</sequence>
<reference evidence="2" key="1">
    <citation type="journal article" date="2013" name="Stand. Genomic Sci.">
        <title>Genome sequence of the Litoreibacter arenae type strain (DSM 19593(T)), a member of the Roseobacter clade isolated from sea sand.</title>
        <authorList>
            <person name="Riedel T."/>
            <person name="Fiebig A."/>
            <person name="Petersen J."/>
            <person name="Gronow S."/>
            <person name="Kyrpides N.C."/>
            <person name="Goker M."/>
            <person name="Klenk H.P."/>
        </authorList>
    </citation>
    <scope>NUCLEOTIDE SEQUENCE [LARGE SCALE GENOMIC DNA]</scope>
    <source>
        <strain evidence="2">DSM 19593</strain>
    </source>
</reference>
<dbReference type="AlphaFoldDB" id="S9QPP4"/>
<dbReference type="STRING" id="1123360.thalar_00147"/>
<proteinExistence type="predicted"/>
<name>S9QPP4_9RHOB</name>
<keyword evidence="2" id="KW-1185">Reference proteome</keyword>
<dbReference type="HOGENOM" id="CLU_1330603_0_0_5"/>